<dbReference type="AlphaFoldDB" id="A0A644YQ59"/>
<dbReference type="InterPro" id="IPR018389">
    <property type="entry name" value="DctP_fam"/>
</dbReference>
<dbReference type="PANTHER" id="PTHR33376">
    <property type="match status" value="1"/>
</dbReference>
<comment type="caution">
    <text evidence="2">The sequence shown here is derived from an EMBL/GenBank/DDBJ whole genome shotgun (WGS) entry which is preliminary data.</text>
</comment>
<dbReference type="GO" id="GO:0055085">
    <property type="term" value="P:transmembrane transport"/>
    <property type="evidence" value="ECO:0007669"/>
    <property type="project" value="InterPro"/>
</dbReference>
<dbReference type="NCBIfam" id="NF037995">
    <property type="entry name" value="TRAP_S1"/>
    <property type="match status" value="1"/>
</dbReference>
<dbReference type="InterPro" id="IPR038404">
    <property type="entry name" value="TRAP_DctP_sf"/>
</dbReference>
<dbReference type="PROSITE" id="PS51257">
    <property type="entry name" value="PROKAR_LIPOPROTEIN"/>
    <property type="match status" value="1"/>
</dbReference>
<name>A0A644YQ59_9ZZZZ</name>
<organism evidence="2">
    <name type="scientific">bioreactor metagenome</name>
    <dbReference type="NCBI Taxonomy" id="1076179"/>
    <lineage>
        <taxon>unclassified sequences</taxon>
        <taxon>metagenomes</taxon>
        <taxon>ecological metagenomes</taxon>
    </lineage>
</organism>
<dbReference type="Gene3D" id="3.40.190.10">
    <property type="entry name" value="Periplasmic binding protein-like II"/>
    <property type="match status" value="1"/>
</dbReference>
<accession>A0A644YQ59</accession>
<evidence type="ECO:0000256" key="1">
    <source>
        <dbReference type="ARBA" id="ARBA00022729"/>
    </source>
</evidence>
<dbReference type="Gene3D" id="3.40.190.170">
    <property type="entry name" value="Bacterial extracellular solute-binding protein, family 7"/>
    <property type="match status" value="1"/>
</dbReference>
<proteinExistence type="predicted"/>
<dbReference type="EMBL" id="VSSQ01005870">
    <property type="protein sequence ID" value="MPM30725.1"/>
    <property type="molecule type" value="Genomic_DNA"/>
</dbReference>
<protein>
    <submittedName>
        <fullName evidence="2">Monocarboxylate 2-oxoacid-binding periplasmic protein</fullName>
    </submittedName>
</protein>
<evidence type="ECO:0000313" key="2">
    <source>
        <dbReference type="EMBL" id="MPM30725.1"/>
    </source>
</evidence>
<reference evidence="2" key="1">
    <citation type="submission" date="2019-08" db="EMBL/GenBank/DDBJ databases">
        <authorList>
            <person name="Kucharzyk K."/>
            <person name="Murdoch R.W."/>
            <person name="Higgins S."/>
            <person name="Loffler F."/>
        </authorList>
    </citation>
    <scope>NUCLEOTIDE SEQUENCE</scope>
</reference>
<gene>
    <name evidence="2" type="ORF">SDC9_77275</name>
</gene>
<dbReference type="PANTHER" id="PTHR33376:SF5">
    <property type="entry name" value="EXTRACYTOPLASMIC SOLUTE RECEPTOR PROTEIN"/>
    <property type="match status" value="1"/>
</dbReference>
<sequence length="380" mass="40611">MKKLLSLVLAGAMALSLAACGGGNSGGGGAMGQVGAGASAAGGDELPVVQWKMVSTWGSGNVHFTVDQRFSALVSQLTNGKFQITNYGEGEICSANQVFDSVQEGTVQAGGDWSGYWAGKDPAFELLSTTMNLFSGLDYYVWFEQGGGIDVAQELYGQYDLMWFPILCHFSESGIRSSKPITSIADLQTMKTRLGGVMAGRVGAKLGFNITTVPAAELYESLQRGVIDAGEFSGPNADSTLKLQEVAKYWVEPAWYQSAGNNGVIINKAAWDALPEAYQQAVATAAAACRGEGLARYTWLDSVAASKMIDQEGVTVTYMNEDDLKTIKATAQEVYEAEAAVNPNFKLVYDSMLEYCKVVDPYREMLNSGGYGYGFSHGLN</sequence>
<keyword evidence="1" id="KW-0732">Signal</keyword>
<dbReference type="Pfam" id="PF03480">
    <property type="entry name" value="DctP"/>
    <property type="match status" value="1"/>
</dbReference>